<keyword evidence="3" id="KW-0255">Endonuclease</keyword>
<evidence type="ECO:0000259" key="2">
    <source>
        <dbReference type="Pfam" id="PF20454"/>
    </source>
</evidence>
<evidence type="ECO:0000313" key="3">
    <source>
        <dbReference type="EMBL" id="MFC3632028.1"/>
    </source>
</evidence>
<dbReference type="GO" id="GO:0004519">
    <property type="term" value="F:endonuclease activity"/>
    <property type="evidence" value="ECO:0007669"/>
    <property type="project" value="UniProtKB-KW"/>
</dbReference>
<keyword evidence="4" id="KW-1185">Reference proteome</keyword>
<dbReference type="EMBL" id="JBHRXY010000060">
    <property type="protein sequence ID" value="MFC3632028.1"/>
    <property type="molecule type" value="Genomic_DNA"/>
</dbReference>
<evidence type="ECO:0000313" key="4">
    <source>
        <dbReference type="Proteomes" id="UP001595539"/>
    </source>
</evidence>
<reference evidence="4" key="1">
    <citation type="journal article" date="2019" name="Int. J. Syst. Evol. Microbiol.">
        <title>The Global Catalogue of Microorganisms (GCM) 10K type strain sequencing project: providing services to taxonomists for standard genome sequencing and annotation.</title>
        <authorList>
            <consortium name="The Broad Institute Genomics Platform"/>
            <consortium name="The Broad Institute Genome Sequencing Center for Infectious Disease"/>
            <person name="Wu L."/>
            <person name="Ma J."/>
        </authorList>
    </citation>
    <scope>NUCLEOTIDE SEQUENCE [LARGE SCALE GENOMIC DNA]</scope>
    <source>
        <strain evidence="4">KCTC 42473</strain>
    </source>
</reference>
<dbReference type="Proteomes" id="UP001595539">
    <property type="component" value="Unassembled WGS sequence"/>
</dbReference>
<feature type="domain" description="Terminase large subunit GpA endonuclease" evidence="2">
    <location>
        <begin position="2"/>
        <end position="73"/>
    </location>
</feature>
<accession>A0ABV7UAN2</accession>
<dbReference type="InterPro" id="IPR046454">
    <property type="entry name" value="GpA_endonuclease"/>
</dbReference>
<organism evidence="3 4">
    <name type="scientific">Paracoccus angustae</name>
    <dbReference type="NCBI Taxonomy" id="1671480"/>
    <lineage>
        <taxon>Bacteria</taxon>
        <taxon>Pseudomonadati</taxon>
        <taxon>Pseudomonadota</taxon>
        <taxon>Alphaproteobacteria</taxon>
        <taxon>Rhodobacterales</taxon>
        <taxon>Paracoccaceae</taxon>
        <taxon>Paracoccus</taxon>
    </lineage>
</organism>
<gene>
    <name evidence="3" type="ORF">ACFOM8_21650</name>
</gene>
<feature type="region of interest" description="Disordered" evidence="1">
    <location>
        <begin position="94"/>
        <end position="140"/>
    </location>
</feature>
<sequence>MISDRIADMMATEKPGPLYMHVPADRPESWHLQMTAEKRVIINQQGRTVTQWKQVRPRNEAFDCRKYAYAVLEGSRRLAARVKSRTLSAALPAPALSIPFSSEQQGDRPAPAPTPKPRPAAPRPKPKVRKSAPRTSIWGR</sequence>
<evidence type="ECO:0000256" key="1">
    <source>
        <dbReference type="SAM" id="MobiDB-lite"/>
    </source>
</evidence>
<protein>
    <submittedName>
        <fullName evidence="3">Terminase gpA endonuclease subunit</fullName>
    </submittedName>
</protein>
<comment type="caution">
    <text evidence="3">The sequence shown here is derived from an EMBL/GenBank/DDBJ whole genome shotgun (WGS) entry which is preliminary data.</text>
</comment>
<proteinExistence type="predicted"/>
<dbReference type="RefSeq" id="WP_377764477.1">
    <property type="nucleotide sequence ID" value="NZ_JBHRXY010000060.1"/>
</dbReference>
<dbReference type="Pfam" id="PF20454">
    <property type="entry name" value="GpA_nuclease"/>
    <property type="match status" value="1"/>
</dbReference>
<keyword evidence="3" id="KW-0540">Nuclease</keyword>
<keyword evidence="3" id="KW-0378">Hydrolase</keyword>
<feature type="compositionally biased region" description="Pro residues" evidence="1">
    <location>
        <begin position="110"/>
        <end position="123"/>
    </location>
</feature>
<name>A0ABV7UAN2_9RHOB</name>